<dbReference type="OrthoDB" id="9852909at2"/>
<sequence>MPKHFLVFLNGAWHRTNRLPVPKVAPPEAHQIKWLIRGWDEYIVCERNKLWRLPHTNSQGRGKGFKQILSIEKRDGYRSFNLWKDDKRCYYSVIQLRRLLIRNLASIRP</sequence>
<evidence type="ECO:0000313" key="2">
    <source>
        <dbReference type="Proteomes" id="UP000245999"/>
    </source>
</evidence>
<dbReference type="EMBL" id="CP029145">
    <property type="protein sequence ID" value="AWM32129.1"/>
    <property type="molecule type" value="Genomic_DNA"/>
</dbReference>
<keyword evidence="2" id="KW-1185">Reference proteome</keyword>
<organism evidence="1 2">
    <name type="scientific">Hymenobacter nivis</name>
    <dbReference type="NCBI Taxonomy" id="1850093"/>
    <lineage>
        <taxon>Bacteria</taxon>
        <taxon>Pseudomonadati</taxon>
        <taxon>Bacteroidota</taxon>
        <taxon>Cytophagia</taxon>
        <taxon>Cytophagales</taxon>
        <taxon>Hymenobacteraceae</taxon>
        <taxon>Hymenobacter</taxon>
    </lineage>
</organism>
<dbReference type="AlphaFoldDB" id="A0A2Z3GEL1"/>
<reference evidence="2" key="1">
    <citation type="submission" date="2018-04" db="EMBL/GenBank/DDBJ databases">
        <title>Complete genome of Antarctic heterotrophic bacterium Hymenobacter nivis.</title>
        <authorList>
            <person name="Terashima M."/>
        </authorList>
    </citation>
    <scope>NUCLEOTIDE SEQUENCE [LARGE SCALE GENOMIC DNA]</scope>
    <source>
        <strain evidence="2">NBRC 111535</strain>
    </source>
</reference>
<dbReference type="Proteomes" id="UP000245999">
    <property type="component" value="Chromosome"/>
</dbReference>
<accession>A0A2Z3GEL1</accession>
<gene>
    <name evidence="1" type="ORF">DDQ68_04560</name>
</gene>
<evidence type="ECO:0000313" key="1">
    <source>
        <dbReference type="EMBL" id="AWM32129.1"/>
    </source>
</evidence>
<dbReference type="KEGG" id="hnv:DDQ68_04560"/>
<proteinExistence type="predicted"/>
<name>A0A2Z3GEL1_9BACT</name>
<protein>
    <submittedName>
        <fullName evidence="1">Uncharacterized protein</fullName>
    </submittedName>
</protein>